<name>A0A444JR37_9GAMM</name>
<dbReference type="Proteomes" id="UP000287563">
    <property type="component" value="Unassembled WGS sequence"/>
</dbReference>
<dbReference type="RefSeq" id="WP_128783565.1">
    <property type="nucleotide sequence ID" value="NZ_RJLM01000003.1"/>
</dbReference>
<keyword evidence="2" id="KW-1185">Reference proteome</keyword>
<protein>
    <submittedName>
        <fullName evidence="1">Uncharacterized protein</fullName>
    </submittedName>
</protein>
<dbReference type="EMBL" id="RJLM01000003">
    <property type="protein sequence ID" value="RWX55543.1"/>
    <property type="molecule type" value="Genomic_DNA"/>
</dbReference>
<comment type="caution">
    <text evidence="1">The sequence shown here is derived from an EMBL/GenBank/DDBJ whole genome shotgun (WGS) entry which is preliminary data.</text>
</comment>
<evidence type="ECO:0000313" key="2">
    <source>
        <dbReference type="Proteomes" id="UP000287563"/>
    </source>
</evidence>
<dbReference type="OrthoDB" id="569000at2"/>
<accession>A0A444JR37</accession>
<sequence>MQIDGHHTLTYVVARIAGMPHGDAEKLAYCAQYVDEAVNSAPVKFKNGAMYSRISSAHKMIDYRNSNAMANHLAWIPFHFLLGNDGLPAGENPDGSFIKKLVCKPNSYVAHDMLKVAAKHRNEKFGLHLMGIAMHVYADTFAHQGFAGVSHEINEVEDIESESSSLLERVKDGIATWSVSSVSPLGHGPALSFPDRPYVKWSYTNGLGEMVARDNTEIFTDAANHMYKVIKCYLSGDDEMQIDRQDHMPSDDLNRIRTVFETITDDDGEERHKKWLKLIAEGHFNFDPIELTFITSGKESWKYKARGRGTSIPMLNDVVEYKYNESFLDSDWKLFHDALKTFRLQVVRDVLPKYDICIA</sequence>
<organism evidence="1 2">
    <name type="scientific">Photobacterium chitinilyticum</name>
    <dbReference type="NCBI Taxonomy" id="2485123"/>
    <lineage>
        <taxon>Bacteria</taxon>
        <taxon>Pseudomonadati</taxon>
        <taxon>Pseudomonadota</taxon>
        <taxon>Gammaproteobacteria</taxon>
        <taxon>Vibrionales</taxon>
        <taxon>Vibrionaceae</taxon>
        <taxon>Photobacterium</taxon>
    </lineage>
</organism>
<proteinExistence type="predicted"/>
<dbReference type="InterPro" id="IPR046653">
    <property type="entry name" value="DUF6765"/>
</dbReference>
<evidence type="ECO:0000313" key="1">
    <source>
        <dbReference type="EMBL" id="RWX55543.1"/>
    </source>
</evidence>
<gene>
    <name evidence="1" type="ORF">EDI28_09275</name>
</gene>
<dbReference type="AlphaFoldDB" id="A0A444JR37"/>
<reference evidence="1 2" key="1">
    <citation type="submission" date="2018-11" db="EMBL/GenBank/DDBJ databases">
        <title>Photobacterium sp. BEI247 sp. nov., a marine bacterium isolated from Yongle Blue Hole in the South China Sea.</title>
        <authorList>
            <person name="Wang X."/>
        </authorList>
    </citation>
    <scope>NUCLEOTIDE SEQUENCE [LARGE SCALE GENOMIC DNA]</scope>
    <source>
        <strain evidence="2">BEI247</strain>
    </source>
</reference>
<dbReference type="Pfam" id="PF20551">
    <property type="entry name" value="DUF6765"/>
    <property type="match status" value="1"/>
</dbReference>